<gene>
    <name evidence="1" type="ORF">SAMN05421858_3463</name>
</gene>
<dbReference type="EMBL" id="FTNO01000004">
    <property type="protein sequence ID" value="SIR72784.1"/>
    <property type="molecule type" value="Genomic_DNA"/>
</dbReference>
<sequence length="92" mass="10705">MGVQNQASPQMTLRLEPVLGELIAMLIHEREEWLNLMKRRSSRHDIGIAIPLDDACIVEHRQVNMIQSRFEASYLRIIGSHLRRDVGCIKWI</sequence>
<dbReference type="AlphaFoldDB" id="A0A1N7DAK8"/>
<organism evidence="1 2">
    <name type="scientific">Haladaptatus litoreus</name>
    <dbReference type="NCBI Taxonomy" id="553468"/>
    <lineage>
        <taxon>Archaea</taxon>
        <taxon>Methanobacteriati</taxon>
        <taxon>Methanobacteriota</taxon>
        <taxon>Stenosarchaea group</taxon>
        <taxon>Halobacteria</taxon>
        <taxon>Halobacteriales</taxon>
        <taxon>Haladaptataceae</taxon>
        <taxon>Haladaptatus</taxon>
    </lineage>
</organism>
<accession>A0A1N7DAK8</accession>
<protein>
    <submittedName>
        <fullName evidence="1">Uncharacterized protein</fullName>
    </submittedName>
</protein>
<proteinExistence type="predicted"/>
<evidence type="ECO:0000313" key="2">
    <source>
        <dbReference type="Proteomes" id="UP000186914"/>
    </source>
</evidence>
<evidence type="ECO:0000313" key="1">
    <source>
        <dbReference type="EMBL" id="SIR72784.1"/>
    </source>
</evidence>
<reference evidence="2" key="1">
    <citation type="submission" date="2017-01" db="EMBL/GenBank/DDBJ databases">
        <authorList>
            <person name="Varghese N."/>
            <person name="Submissions S."/>
        </authorList>
    </citation>
    <scope>NUCLEOTIDE SEQUENCE [LARGE SCALE GENOMIC DNA]</scope>
    <source>
        <strain evidence="2">CGMCC 1.7737</strain>
    </source>
</reference>
<keyword evidence="2" id="KW-1185">Reference proteome</keyword>
<name>A0A1N7DAK8_9EURY</name>
<dbReference type="Proteomes" id="UP000186914">
    <property type="component" value="Unassembled WGS sequence"/>
</dbReference>